<evidence type="ECO:0000313" key="2">
    <source>
        <dbReference type="Proteomes" id="UP000742024"/>
    </source>
</evidence>
<keyword evidence="2" id="KW-1185">Reference proteome</keyword>
<evidence type="ECO:0000313" key="1">
    <source>
        <dbReference type="EMBL" id="KAG5969034.1"/>
    </source>
</evidence>
<protein>
    <submittedName>
        <fullName evidence="1">Uncharacterized protein</fullName>
    </submittedName>
</protein>
<dbReference type="Proteomes" id="UP000742024">
    <property type="component" value="Unassembled WGS sequence"/>
</dbReference>
<proteinExistence type="predicted"/>
<gene>
    <name evidence="1" type="ORF">E4U57_002473</name>
</gene>
<accession>A0ABQ7PNI4</accession>
<comment type="caution">
    <text evidence="1">The sequence shown here is derived from an EMBL/GenBank/DDBJ whole genome shotgun (WGS) entry which is preliminary data.</text>
</comment>
<sequence length="103" mass="11216">MGDTLYALDIRISGFRSSTSGRDEEGRRRRDEAGHEARYCRVLGPPGVLWNEAKFSMPAVPLAAVRAVTESSDEFAQEPLYRLILGSALNLIGLSPLPAILTA</sequence>
<reference evidence="1 2" key="1">
    <citation type="journal article" date="2020" name="bioRxiv">
        <title>Whole genome comparisons of ergot fungi reveals the divergence and evolution of species within the genus Claviceps are the result of varying mechanisms driving genome evolution and host range expansion.</title>
        <authorList>
            <person name="Wyka S.A."/>
            <person name="Mondo S.J."/>
            <person name="Liu M."/>
            <person name="Dettman J."/>
            <person name="Nalam V."/>
            <person name="Broders K.D."/>
        </authorList>
    </citation>
    <scope>NUCLEOTIDE SEQUENCE [LARGE SCALE GENOMIC DNA]</scope>
    <source>
        <strain evidence="1 2">LM583</strain>
    </source>
</reference>
<organism evidence="1 2">
    <name type="scientific">Claviceps arundinis</name>
    <dbReference type="NCBI Taxonomy" id="1623583"/>
    <lineage>
        <taxon>Eukaryota</taxon>
        <taxon>Fungi</taxon>
        <taxon>Dikarya</taxon>
        <taxon>Ascomycota</taxon>
        <taxon>Pezizomycotina</taxon>
        <taxon>Sordariomycetes</taxon>
        <taxon>Hypocreomycetidae</taxon>
        <taxon>Hypocreales</taxon>
        <taxon>Clavicipitaceae</taxon>
        <taxon>Claviceps</taxon>
    </lineage>
</organism>
<name>A0ABQ7PNI4_9HYPO</name>
<dbReference type="EMBL" id="SRPR01000002">
    <property type="protein sequence ID" value="KAG5969034.1"/>
    <property type="molecule type" value="Genomic_DNA"/>
</dbReference>